<organism evidence="3 4">
    <name type="scientific">Actinidia rufa</name>
    <dbReference type="NCBI Taxonomy" id="165716"/>
    <lineage>
        <taxon>Eukaryota</taxon>
        <taxon>Viridiplantae</taxon>
        <taxon>Streptophyta</taxon>
        <taxon>Embryophyta</taxon>
        <taxon>Tracheophyta</taxon>
        <taxon>Spermatophyta</taxon>
        <taxon>Magnoliopsida</taxon>
        <taxon>eudicotyledons</taxon>
        <taxon>Gunneridae</taxon>
        <taxon>Pentapetalae</taxon>
        <taxon>asterids</taxon>
        <taxon>Ericales</taxon>
        <taxon>Actinidiaceae</taxon>
        <taxon>Actinidia</taxon>
    </lineage>
</organism>
<sequence>MDGAEAEGLGGGPHEGEECVGEEEEEGDGEGEECVGVEEREGVSVEEREDGARVDRREEAVGCRGAGGAEGVERGLGGGFLHFWATCALAWFQGRFSVLILIVIEKCFTRV</sequence>
<feature type="transmembrane region" description="Helical" evidence="2">
    <location>
        <begin position="81"/>
        <end position="104"/>
    </location>
</feature>
<protein>
    <submittedName>
        <fullName evidence="3">Uncharacterized protein</fullName>
    </submittedName>
</protein>
<gene>
    <name evidence="3" type="ORF">Acr_00g0055580</name>
</gene>
<feature type="compositionally biased region" description="Acidic residues" evidence="1">
    <location>
        <begin position="18"/>
        <end position="36"/>
    </location>
</feature>
<dbReference type="AlphaFoldDB" id="A0A7J0DMJ5"/>
<name>A0A7J0DMJ5_9ERIC</name>
<keyword evidence="2" id="KW-0812">Transmembrane</keyword>
<feature type="compositionally biased region" description="Basic and acidic residues" evidence="1">
    <location>
        <begin position="37"/>
        <end position="59"/>
    </location>
</feature>
<proteinExistence type="predicted"/>
<evidence type="ECO:0000256" key="1">
    <source>
        <dbReference type="SAM" id="MobiDB-lite"/>
    </source>
</evidence>
<evidence type="ECO:0000313" key="4">
    <source>
        <dbReference type="Proteomes" id="UP000585474"/>
    </source>
</evidence>
<evidence type="ECO:0000256" key="2">
    <source>
        <dbReference type="SAM" id="Phobius"/>
    </source>
</evidence>
<reference evidence="4" key="1">
    <citation type="submission" date="2019-07" db="EMBL/GenBank/DDBJ databases">
        <title>De Novo Assembly of kiwifruit Actinidia rufa.</title>
        <authorList>
            <person name="Sugita-Konishi S."/>
            <person name="Sato K."/>
            <person name="Mori E."/>
            <person name="Abe Y."/>
            <person name="Kisaki G."/>
            <person name="Hamano K."/>
            <person name="Suezawa K."/>
            <person name="Otani M."/>
            <person name="Fukuda T."/>
            <person name="Manabe T."/>
            <person name="Gomi K."/>
            <person name="Tabuchi M."/>
            <person name="Akimitsu K."/>
            <person name="Kataoka I."/>
        </authorList>
    </citation>
    <scope>NUCLEOTIDE SEQUENCE [LARGE SCALE GENOMIC DNA]</scope>
    <source>
        <strain evidence="4">cv. Fuchu</strain>
    </source>
</reference>
<feature type="region of interest" description="Disordered" evidence="1">
    <location>
        <begin position="1"/>
        <end position="59"/>
    </location>
</feature>
<evidence type="ECO:0000313" key="3">
    <source>
        <dbReference type="EMBL" id="GFS38088.1"/>
    </source>
</evidence>
<comment type="caution">
    <text evidence="3">The sequence shown here is derived from an EMBL/GenBank/DDBJ whole genome shotgun (WGS) entry which is preliminary data.</text>
</comment>
<keyword evidence="4" id="KW-1185">Reference proteome</keyword>
<dbReference type="Proteomes" id="UP000585474">
    <property type="component" value="Unassembled WGS sequence"/>
</dbReference>
<keyword evidence="2" id="KW-0472">Membrane</keyword>
<keyword evidence="2" id="KW-1133">Transmembrane helix</keyword>
<accession>A0A7J0DMJ5</accession>
<dbReference type="EMBL" id="BJWL01000300">
    <property type="protein sequence ID" value="GFS38088.1"/>
    <property type="molecule type" value="Genomic_DNA"/>
</dbReference>